<reference evidence="2 3" key="1">
    <citation type="journal article" date="2021" name="Elife">
        <title>Chloroplast acquisition without the gene transfer in kleptoplastic sea slugs, Plakobranchus ocellatus.</title>
        <authorList>
            <person name="Maeda T."/>
            <person name="Takahashi S."/>
            <person name="Yoshida T."/>
            <person name="Shimamura S."/>
            <person name="Takaki Y."/>
            <person name="Nagai Y."/>
            <person name="Toyoda A."/>
            <person name="Suzuki Y."/>
            <person name="Arimoto A."/>
            <person name="Ishii H."/>
            <person name="Satoh N."/>
            <person name="Nishiyama T."/>
            <person name="Hasebe M."/>
            <person name="Maruyama T."/>
            <person name="Minagawa J."/>
            <person name="Obokata J."/>
            <person name="Shigenobu S."/>
        </authorList>
    </citation>
    <scope>NUCLEOTIDE SEQUENCE [LARGE SCALE GENOMIC DNA]</scope>
</reference>
<sequence length="95" mass="11011">MRRSTTKRRKRKNKSTRRRRKVGVVTVQYQYFPGWMIEMSNMTCSVLSRLKALSDGFTRAPINQICSQPLIAMVSDNIKRDHAKSEISTALETFT</sequence>
<feature type="region of interest" description="Disordered" evidence="1">
    <location>
        <begin position="1"/>
        <end position="20"/>
    </location>
</feature>
<evidence type="ECO:0000313" key="3">
    <source>
        <dbReference type="Proteomes" id="UP000735302"/>
    </source>
</evidence>
<dbReference type="EMBL" id="BLXT01001518">
    <property type="protein sequence ID" value="GFN86439.1"/>
    <property type="molecule type" value="Genomic_DNA"/>
</dbReference>
<keyword evidence="3" id="KW-1185">Reference proteome</keyword>
<dbReference type="Proteomes" id="UP000735302">
    <property type="component" value="Unassembled WGS sequence"/>
</dbReference>
<evidence type="ECO:0000313" key="2">
    <source>
        <dbReference type="EMBL" id="GFN86439.1"/>
    </source>
</evidence>
<comment type="caution">
    <text evidence="2">The sequence shown here is derived from an EMBL/GenBank/DDBJ whole genome shotgun (WGS) entry which is preliminary data.</text>
</comment>
<protein>
    <submittedName>
        <fullName evidence="2">Uncharacterized protein</fullName>
    </submittedName>
</protein>
<evidence type="ECO:0000256" key="1">
    <source>
        <dbReference type="SAM" id="MobiDB-lite"/>
    </source>
</evidence>
<accession>A0AAV3YVG9</accession>
<dbReference type="AlphaFoldDB" id="A0AAV3YVG9"/>
<name>A0AAV3YVG9_9GAST</name>
<organism evidence="2 3">
    <name type="scientific">Plakobranchus ocellatus</name>
    <dbReference type="NCBI Taxonomy" id="259542"/>
    <lineage>
        <taxon>Eukaryota</taxon>
        <taxon>Metazoa</taxon>
        <taxon>Spiralia</taxon>
        <taxon>Lophotrochozoa</taxon>
        <taxon>Mollusca</taxon>
        <taxon>Gastropoda</taxon>
        <taxon>Heterobranchia</taxon>
        <taxon>Euthyneura</taxon>
        <taxon>Panpulmonata</taxon>
        <taxon>Sacoglossa</taxon>
        <taxon>Placobranchoidea</taxon>
        <taxon>Plakobranchidae</taxon>
        <taxon>Plakobranchus</taxon>
    </lineage>
</organism>
<proteinExistence type="predicted"/>
<gene>
    <name evidence="2" type="ORF">PoB_001294500</name>
</gene>